<dbReference type="EMBL" id="JACAOA010000010">
    <property type="protein sequence ID" value="MBA5729151.1"/>
    <property type="molecule type" value="Genomic_DNA"/>
</dbReference>
<dbReference type="SMART" id="SM00062">
    <property type="entry name" value="PBPb"/>
    <property type="match status" value="1"/>
</dbReference>
<evidence type="ECO:0000256" key="2">
    <source>
        <dbReference type="SAM" id="SignalP"/>
    </source>
</evidence>
<reference evidence="4 5" key="1">
    <citation type="submission" date="2020-06" db="EMBL/GenBank/DDBJ databases">
        <title>Reclassification of Facklamia ignava, Facklamia soureckii and Facklami tabacinasalis as Falseniella iganva gen. nov., comb. nov., Hutsoniella ignava gen. nov., comb. nov., and Ruoffia tabacinasalis gen. nov., comb. nov and description of Ruoffia haltotolerans sp. nov., isolated from hypersaline Inland Sea of Qatar.</title>
        <authorList>
            <person name="Fotedar R."/>
            <person name="Sankaranarayanan K."/>
            <person name="Lawson P."/>
            <person name="Caldwell M."/>
            <person name="Zeyara A."/>
            <person name="Al Malki A."/>
            <person name="Ali M."/>
        </authorList>
    </citation>
    <scope>NUCLEOTIDE SEQUENCE [LARGE SCALE GENOMIC DNA]</scope>
    <source>
        <strain evidence="4 5">INB8</strain>
    </source>
</reference>
<comment type="caution">
    <text evidence="4">The sequence shown here is derived from an EMBL/GenBank/DDBJ whole genome shotgun (WGS) entry which is preliminary data.</text>
</comment>
<proteinExistence type="predicted"/>
<dbReference type="Pfam" id="PF00497">
    <property type="entry name" value="SBP_bac_3"/>
    <property type="match status" value="1"/>
</dbReference>
<dbReference type="AlphaFoldDB" id="A0A839A5G2"/>
<dbReference type="Proteomes" id="UP000571018">
    <property type="component" value="Unassembled WGS sequence"/>
</dbReference>
<dbReference type="PANTHER" id="PTHR35936">
    <property type="entry name" value="MEMBRANE-BOUND LYTIC MUREIN TRANSGLYCOSYLASE F"/>
    <property type="match status" value="1"/>
</dbReference>
<organism evidence="4 5">
    <name type="scientific">Ruoffia halotolerans</name>
    <dbReference type="NCBI Taxonomy" id="2748684"/>
    <lineage>
        <taxon>Bacteria</taxon>
        <taxon>Bacillati</taxon>
        <taxon>Bacillota</taxon>
        <taxon>Bacilli</taxon>
        <taxon>Lactobacillales</taxon>
        <taxon>Aerococcaceae</taxon>
        <taxon>Ruoffia</taxon>
    </lineage>
</organism>
<accession>A0A839A5G2</accession>
<evidence type="ECO:0000259" key="3">
    <source>
        <dbReference type="SMART" id="SM00062"/>
    </source>
</evidence>
<dbReference type="Gene3D" id="3.40.190.10">
    <property type="entry name" value="Periplasmic binding protein-like II"/>
    <property type="match status" value="2"/>
</dbReference>
<dbReference type="RefSeq" id="WP_218930855.1">
    <property type="nucleotide sequence ID" value="NZ_JACAOA010000010.1"/>
</dbReference>
<dbReference type="SUPFAM" id="SSF53850">
    <property type="entry name" value="Periplasmic binding protein-like II"/>
    <property type="match status" value="1"/>
</dbReference>
<keyword evidence="5" id="KW-1185">Reference proteome</keyword>
<protein>
    <submittedName>
        <fullName evidence="4">Transporter substrate-binding domain-containing protein</fullName>
    </submittedName>
</protein>
<keyword evidence="1 2" id="KW-0732">Signal</keyword>
<dbReference type="PANTHER" id="PTHR35936:SF19">
    <property type="entry name" value="AMINO-ACID-BINDING PROTEIN YXEM-RELATED"/>
    <property type="match status" value="1"/>
</dbReference>
<sequence length="282" mass="30696">MKYFKTLVLALSAFILVACGSGNGVTEESSAQNEPAAEGETIEVTVAVENASNPLSFTNNDGELDGYEVDVINAINEVIDGYNLTIESVSAEATQVGLDTGKYALIGGGLYKNEEREELYLFPEEHTGVSTIEIYKRADDDSIQTLDDLVGVTVHPVTPNGGIFNLLTSYNEENPDNQIDIQLGEAGNFAQRFQALHDGVSDAVVMPSNLGADDMITDLELNVSTADEPVQVNPTYFVLAQDQEAMKEKLDEAIAQLKEDGTLAELSEKWYGENMFDYELTE</sequence>
<evidence type="ECO:0000256" key="1">
    <source>
        <dbReference type="ARBA" id="ARBA00022729"/>
    </source>
</evidence>
<gene>
    <name evidence="4" type="ORF">HW423_05060</name>
</gene>
<feature type="chain" id="PRO_5038540098" evidence="2">
    <location>
        <begin position="21"/>
        <end position="282"/>
    </location>
</feature>
<dbReference type="PROSITE" id="PS51257">
    <property type="entry name" value="PROKAR_LIPOPROTEIN"/>
    <property type="match status" value="1"/>
</dbReference>
<feature type="signal peptide" evidence="2">
    <location>
        <begin position="1"/>
        <end position="20"/>
    </location>
</feature>
<dbReference type="InterPro" id="IPR001638">
    <property type="entry name" value="Solute-binding_3/MltF_N"/>
</dbReference>
<evidence type="ECO:0000313" key="4">
    <source>
        <dbReference type="EMBL" id="MBA5729151.1"/>
    </source>
</evidence>
<evidence type="ECO:0000313" key="5">
    <source>
        <dbReference type="Proteomes" id="UP000571018"/>
    </source>
</evidence>
<name>A0A839A5G2_9LACT</name>
<feature type="domain" description="Solute-binding protein family 3/N-terminal" evidence="3">
    <location>
        <begin position="43"/>
        <end position="274"/>
    </location>
</feature>